<dbReference type="EMBL" id="AM270306">
    <property type="protein sequence ID" value="CAK41770.1"/>
    <property type="molecule type" value="Genomic_DNA"/>
</dbReference>
<evidence type="ECO:0000313" key="1">
    <source>
        <dbReference type="EMBL" id="CAK41770.1"/>
    </source>
</evidence>
<protein>
    <submittedName>
        <fullName evidence="1">Contig An13c0120, genomic contig</fullName>
    </submittedName>
</protein>
<sequence length="21" mass="2313">MRINNATCLMMAASSTILENK</sequence>
<proteinExistence type="predicted"/>
<keyword evidence="2" id="KW-1185">Reference proteome</keyword>
<name>A2R270_ASPNC</name>
<accession>A2R270</accession>
<gene>
    <name evidence="1" type="ORF">An13g03750</name>
</gene>
<dbReference type="AlphaFoldDB" id="A2R270"/>
<dbReference type="HOGENOM" id="CLU_3426851_0_0_1"/>
<dbReference type="Proteomes" id="UP000006706">
    <property type="component" value="Chromosome 2L"/>
</dbReference>
<reference evidence="1" key="1">
    <citation type="journal article" date="2007" name="Nat. Biotechnol.">
        <title>Genome sequencing and analysis of the versatile cell factory Aspergillus niger CBS 513.88.</title>
        <authorList>
            <person name="Pel H.J."/>
            <person name="de Winde J.H."/>
            <person name="Archer D.B."/>
            <person name="Dyer P.S."/>
            <person name="Hofmann G."/>
            <person name="Schaap P.J."/>
            <person name="Turner G."/>
            <person name="de Vries R.P."/>
            <person name="Albang R."/>
            <person name="Albermann K."/>
            <person name="Andersen M.R."/>
            <person name="Bendtsen J.D."/>
            <person name="Benen J.A."/>
            <person name="van den Berg M."/>
            <person name="Breestraat S."/>
            <person name="Caddick M.X."/>
            <person name="Contreras R."/>
            <person name="Cornell M."/>
            <person name="Coutinho P.M."/>
            <person name="Danchin E.G."/>
            <person name="Debets A.J."/>
            <person name="Dekker P."/>
            <person name="van Dijck P.W."/>
            <person name="van Dijk A."/>
            <person name="Dijkhuizen L."/>
            <person name="Driessen A.J."/>
            <person name="d'Enfert C."/>
            <person name="Geysens S."/>
            <person name="Goosen C."/>
            <person name="Groot G.S."/>
            <person name="de Groot P.W."/>
            <person name="Guillemette T."/>
            <person name="Henrissat B."/>
            <person name="Herweijer M."/>
            <person name="van den Hombergh J.P."/>
            <person name="van den Hondel C.A."/>
            <person name="van der Heijden R.T."/>
            <person name="van der Kaaij R.M."/>
            <person name="Klis F.M."/>
            <person name="Kools H.J."/>
            <person name="Kubicek C.P."/>
            <person name="van Kuyk P.A."/>
            <person name="Lauber J."/>
            <person name="Lu X."/>
            <person name="van der Maarel M.J."/>
            <person name="Meulenberg R."/>
            <person name="Menke H."/>
            <person name="Mortimer M.A."/>
            <person name="Nielsen J."/>
            <person name="Oliver S.G."/>
            <person name="Olsthoorn M."/>
            <person name="Pal K."/>
            <person name="van Peij N.N."/>
            <person name="Ram A.F."/>
            <person name="Rinas U."/>
            <person name="Roubos J.A."/>
            <person name="Sagt C.M."/>
            <person name="Schmoll M."/>
            <person name="Sun J."/>
            <person name="Ussery D."/>
            <person name="Varga J."/>
            <person name="Vervecken W."/>
            <person name="van de Vondervoort P.J."/>
            <person name="Wedler H."/>
            <person name="Wosten H.A."/>
            <person name="Zeng A.P."/>
            <person name="van Ooyen A.J."/>
            <person name="Visser J."/>
            <person name="Stam H."/>
        </authorList>
    </citation>
    <scope>NUCLEOTIDE SEQUENCE [LARGE SCALE GENOMIC DNA]</scope>
    <source>
        <strain evidence="1">CBS 513.88</strain>
    </source>
</reference>
<evidence type="ECO:0000313" key="2">
    <source>
        <dbReference type="Proteomes" id="UP000006706"/>
    </source>
</evidence>
<dbReference type="VEuPathDB" id="FungiDB:An13g03750"/>
<organism evidence="1 2">
    <name type="scientific">Aspergillus niger (strain ATCC MYA-4892 / CBS 513.88 / FGSC A1513)</name>
    <dbReference type="NCBI Taxonomy" id="425011"/>
    <lineage>
        <taxon>Eukaryota</taxon>
        <taxon>Fungi</taxon>
        <taxon>Dikarya</taxon>
        <taxon>Ascomycota</taxon>
        <taxon>Pezizomycotina</taxon>
        <taxon>Eurotiomycetes</taxon>
        <taxon>Eurotiomycetidae</taxon>
        <taxon>Eurotiales</taxon>
        <taxon>Aspergillaceae</taxon>
        <taxon>Aspergillus</taxon>
        <taxon>Aspergillus subgen. Circumdati</taxon>
    </lineage>
</organism>